<dbReference type="HOGENOM" id="CLU_1021577_0_0_2"/>
<evidence type="ECO:0008006" key="4">
    <source>
        <dbReference type="Google" id="ProtNLM"/>
    </source>
</evidence>
<dbReference type="KEGG" id="cma:Cmaq_1656"/>
<feature type="transmembrane region" description="Helical" evidence="1">
    <location>
        <begin position="67"/>
        <end position="85"/>
    </location>
</feature>
<protein>
    <recommendedName>
        <fullName evidence="4">ABC-2 type transporter</fullName>
    </recommendedName>
</protein>
<feature type="transmembrane region" description="Helical" evidence="1">
    <location>
        <begin position="151"/>
        <end position="171"/>
    </location>
</feature>
<accession>A8MA08</accession>
<dbReference type="EMBL" id="CP000852">
    <property type="protein sequence ID" value="ABW02479.1"/>
    <property type="molecule type" value="Genomic_DNA"/>
</dbReference>
<sequence>MVESRGACLRAVLGKVALEFERGVRVLFSKPAENIAFIVSTPLWLAFFILTLRGYGVIELSTIDLQLFLWVAYAFSLYTTWLWSFGHGIMDEGYDGVLEYVLAGGEDLLIHFIGWGLSLITYELMDLIVIMGSFAILFNTGVSLINPSLLASSIVLVTLELLFISVIYSMLVIRLKSNWVITNIIQFILPTLGGLIPGEVNGYVKVINKYSPIAYPVVLMRESALGINEINMPITLQLTYSIIMIIVLGALAWIIVNITTARLRRSGQLGLY</sequence>
<dbReference type="STRING" id="397948.Cmaq_1656"/>
<evidence type="ECO:0000256" key="1">
    <source>
        <dbReference type="SAM" id="Phobius"/>
    </source>
</evidence>
<feature type="transmembrane region" description="Helical" evidence="1">
    <location>
        <begin position="97"/>
        <end position="120"/>
    </location>
</feature>
<keyword evidence="3" id="KW-1185">Reference proteome</keyword>
<dbReference type="eggNOG" id="arCOG01466">
    <property type="taxonomic scope" value="Archaea"/>
</dbReference>
<keyword evidence="1" id="KW-0812">Transmembrane</keyword>
<feature type="transmembrane region" description="Helical" evidence="1">
    <location>
        <begin position="238"/>
        <end position="256"/>
    </location>
</feature>
<evidence type="ECO:0000313" key="3">
    <source>
        <dbReference type="Proteomes" id="UP000001137"/>
    </source>
</evidence>
<reference evidence="2 3" key="1">
    <citation type="submission" date="2007-10" db="EMBL/GenBank/DDBJ databases">
        <title>Complete sequence of Caldivirga maquilingensis IC-167.</title>
        <authorList>
            <consortium name="US DOE Joint Genome Institute"/>
            <person name="Copeland A."/>
            <person name="Lucas S."/>
            <person name="Lapidus A."/>
            <person name="Barry K."/>
            <person name="Glavina del Rio T."/>
            <person name="Dalin E."/>
            <person name="Tice H."/>
            <person name="Pitluck S."/>
            <person name="Saunders E."/>
            <person name="Brettin T."/>
            <person name="Bruce D."/>
            <person name="Detter J.C."/>
            <person name="Han C."/>
            <person name="Schmutz J."/>
            <person name="Larimer F."/>
            <person name="Land M."/>
            <person name="Hauser L."/>
            <person name="Kyrpides N."/>
            <person name="Ivanova N."/>
            <person name="Biddle J.F."/>
            <person name="Zhang Z."/>
            <person name="Fitz-Gibbon S.T."/>
            <person name="Lowe T.M."/>
            <person name="Saltikov C."/>
            <person name="House C.H."/>
            <person name="Richardson P."/>
        </authorList>
    </citation>
    <scope>NUCLEOTIDE SEQUENCE [LARGE SCALE GENOMIC DNA]</scope>
    <source>
        <strain evidence="3">ATCC 700844 / DSM 13496 / JCM 10307 / IC-167</strain>
    </source>
</reference>
<evidence type="ECO:0000313" key="2">
    <source>
        <dbReference type="EMBL" id="ABW02479.1"/>
    </source>
</evidence>
<organism evidence="2 3">
    <name type="scientific">Caldivirga maquilingensis (strain ATCC 700844 / DSM 13496 / JCM 10307 / IC-167)</name>
    <dbReference type="NCBI Taxonomy" id="397948"/>
    <lineage>
        <taxon>Archaea</taxon>
        <taxon>Thermoproteota</taxon>
        <taxon>Thermoprotei</taxon>
        <taxon>Thermoproteales</taxon>
        <taxon>Thermoproteaceae</taxon>
        <taxon>Caldivirga</taxon>
    </lineage>
</organism>
<proteinExistence type="predicted"/>
<gene>
    <name evidence="2" type="ordered locus">Cmaq_1656</name>
</gene>
<feature type="transmembrane region" description="Helical" evidence="1">
    <location>
        <begin position="35"/>
        <end position="55"/>
    </location>
</feature>
<keyword evidence="1" id="KW-1133">Transmembrane helix</keyword>
<feature type="transmembrane region" description="Helical" evidence="1">
    <location>
        <begin position="178"/>
        <end position="196"/>
    </location>
</feature>
<dbReference type="GeneID" id="5709267"/>
<dbReference type="AlphaFoldDB" id="A8MA08"/>
<dbReference type="Proteomes" id="UP000001137">
    <property type="component" value="Chromosome"/>
</dbReference>
<name>A8MA08_CALMQ</name>
<dbReference type="RefSeq" id="WP_012186698.1">
    <property type="nucleotide sequence ID" value="NC_009954.1"/>
</dbReference>
<keyword evidence="1" id="KW-0472">Membrane</keyword>